<gene>
    <name evidence="1" type="ORF">PS870_02409</name>
</gene>
<sequence length="327" mass="36655">MLTVNIYTSSIKQKKANQITNGASNELYIATAQQEQCRLGTYVYYDNNVYEKKLIDVDYNIGDICGTPFGKLFTFYSEHGIGTVKSKVYGYELKEENTIELKDSSGYGTSSSFDFTNGKIYSCWNDFEFNSDNSGVSIINAEKMEFENNIDVTLPNRSDTVFYNAYNYITNTLYLTDYNGWSIVPISIKDSKTLDPIIINGGGEPAGTTIHETKGILFVLVYGGEGTFVHKYDLNDNNNFLGRYRTPRAFTLLSDEEHLYVIGIETFSIYSINDDSLLYSKDIPNGAYFEDGASVVSAAVINKLTRTIHMLDCNGIHGNIITIEISD</sequence>
<accession>A0A5E7JUT8</accession>
<dbReference type="RefSeq" id="WP_154912355.1">
    <property type="nucleotide sequence ID" value="NZ_CABVIK010000006.1"/>
</dbReference>
<name>A0A5E7JUT8_PSEFL</name>
<organism evidence="1 2">
    <name type="scientific">Pseudomonas fluorescens</name>
    <dbReference type="NCBI Taxonomy" id="294"/>
    <lineage>
        <taxon>Bacteria</taxon>
        <taxon>Pseudomonadati</taxon>
        <taxon>Pseudomonadota</taxon>
        <taxon>Gammaproteobacteria</taxon>
        <taxon>Pseudomonadales</taxon>
        <taxon>Pseudomonadaceae</taxon>
        <taxon>Pseudomonas</taxon>
    </lineage>
</organism>
<dbReference type="InterPro" id="IPR011042">
    <property type="entry name" value="6-blade_b-propeller_TolB-like"/>
</dbReference>
<dbReference type="EMBL" id="CABVIK010000006">
    <property type="protein sequence ID" value="VVO92828.1"/>
    <property type="molecule type" value="Genomic_DNA"/>
</dbReference>
<dbReference type="SUPFAM" id="SSF50969">
    <property type="entry name" value="YVTN repeat-like/Quinoprotein amine dehydrogenase"/>
    <property type="match status" value="1"/>
</dbReference>
<evidence type="ECO:0000313" key="1">
    <source>
        <dbReference type="EMBL" id="VVO92828.1"/>
    </source>
</evidence>
<reference evidence="1 2" key="1">
    <citation type="submission" date="2019-09" db="EMBL/GenBank/DDBJ databases">
        <authorList>
            <person name="Chandra G."/>
            <person name="Truman W A."/>
        </authorList>
    </citation>
    <scope>NUCLEOTIDE SEQUENCE [LARGE SCALE GENOMIC DNA]</scope>
    <source>
        <strain evidence="1">PS870</strain>
    </source>
</reference>
<evidence type="ECO:0000313" key="2">
    <source>
        <dbReference type="Proteomes" id="UP000349468"/>
    </source>
</evidence>
<dbReference type="AlphaFoldDB" id="A0A5E7JUT8"/>
<protein>
    <submittedName>
        <fullName evidence="1">Uncharacterized protein</fullName>
    </submittedName>
</protein>
<proteinExistence type="predicted"/>
<dbReference type="Proteomes" id="UP000349468">
    <property type="component" value="Unassembled WGS sequence"/>
</dbReference>
<dbReference type="InterPro" id="IPR011044">
    <property type="entry name" value="Quino_amine_DH_bsu"/>
</dbReference>
<dbReference type="Gene3D" id="2.120.10.30">
    <property type="entry name" value="TolB, C-terminal domain"/>
    <property type="match status" value="1"/>
</dbReference>